<name>A0A9P6AKM2_9AGAM</name>
<feature type="transmembrane region" description="Helical" evidence="1">
    <location>
        <begin position="181"/>
        <end position="199"/>
    </location>
</feature>
<dbReference type="Proteomes" id="UP000886523">
    <property type="component" value="Unassembled WGS sequence"/>
</dbReference>
<keyword evidence="1" id="KW-0812">Transmembrane</keyword>
<feature type="transmembrane region" description="Helical" evidence="1">
    <location>
        <begin position="68"/>
        <end position="92"/>
    </location>
</feature>
<keyword evidence="1" id="KW-1133">Transmembrane helix</keyword>
<proteinExistence type="predicted"/>
<feature type="transmembrane region" description="Helical" evidence="1">
    <location>
        <begin position="157"/>
        <end position="175"/>
    </location>
</feature>
<evidence type="ECO:0000313" key="2">
    <source>
        <dbReference type="EMBL" id="KAF9507030.1"/>
    </source>
</evidence>
<feature type="transmembrane region" description="Helical" evidence="1">
    <location>
        <begin position="112"/>
        <end position="136"/>
    </location>
</feature>
<dbReference type="OrthoDB" id="3232296at2759"/>
<comment type="caution">
    <text evidence="2">The sequence shown here is derived from an EMBL/GenBank/DDBJ whole genome shotgun (WGS) entry which is preliminary data.</text>
</comment>
<gene>
    <name evidence="2" type="ORF">BS47DRAFT_1352149</name>
</gene>
<keyword evidence="1" id="KW-0472">Membrane</keyword>
<dbReference type="AlphaFoldDB" id="A0A9P6AKM2"/>
<keyword evidence="3" id="KW-1185">Reference proteome</keyword>
<evidence type="ECO:0000256" key="1">
    <source>
        <dbReference type="SAM" id="Phobius"/>
    </source>
</evidence>
<accession>A0A9P6AKM2</accession>
<protein>
    <submittedName>
        <fullName evidence="2">Uncharacterized protein</fullName>
    </submittedName>
</protein>
<dbReference type="EMBL" id="MU129092">
    <property type="protein sequence ID" value="KAF9507030.1"/>
    <property type="molecule type" value="Genomic_DNA"/>
</dbReference>
<sequence length="335" mass="36592">MHPECPSFRLFAGRSTGPPPGEALCLAQAVLFIPTPPMLAVSAFLLVLHVAHTVFSVDAFLVRPTPTFVAIIAPYATYFFIAIPVLVVAFLNQNRVIRRQLYCYIEMPFVPYVVGILSGVILLLTLILQVWTAYILRRDYRRILDRGVVDTPLAIRVIGFAVYILICTALSFAAIADFTAVVPDLFVSTVPLAAFFIFGSQRNILRIWRSILAYFTLNCVSFFSRPSQSAVTSPATLHRDGDRLHLQRHPLSNHSVPNSSVPSAVPLPSGLPVRLPALSQEPFTIEFVHTASGDGGSGGVVIFPGTDSENASPTKDISRRQCNNADQVLIDSPGC</sequence>
<evidence type="ECO:0000313" key="3">
    <source>
        <dbReference type="Proteomes" id="UP000886523"/>
    </source>
</evidence>
<reference evidence="2" key="1">
    <citation type="journal article" date="2020" name="Nat. Commun.">
        <title>Large-scale genome sequencing of mycorrhizal fungi provides insights into the early evolution of symbiotic traits.</title>
        <authorList>
            <person name="Miyauchi S."/>
            <person name="Kiss E."/>
            <person name="Kuo A."/>
            <person name="Drula E."/>
            <person name="Kohler A."/>
            <person name="Sanchez-Garcia M."/>
            <person name="Morin E."/>
            <person name="Andreopoulos B."/>
            <person name="Barry K.W."/>
            <person name="Bonito G."/>
            <person name="Buee M."/>
            <person name="Carver A."/>
            <person name="Chen C."/>
            <person name="Cichocki N."/>
            <person name="Clum A."/>
            <person name="Culley D."/>
            <person name="Crous P.W."/>
            <person name="Fauchery L."/>
            <person name="Girlanda M."/>
            <person name="Hayes R.D."/>
            <person name="Keri Z."/>
            <person name="LaButti K."/>
            <person name="Lipzen A."/>
            <person name="Lombard V."/>
            <person name="Magnuson J."/>
            <person name="Maillard F."/>
            <person name="Murat C."/>
            <person name="Nolan M."/>
            <person name="Ohm R.A."/>
            <person name="Pangilinan J."/>
            <person name="Pereira M.F."/>
            <person name="Perotto S."/>
            <person name="Peter M."/>
            <person name="Pfister S."/>
            <person name="Riley R."/>
            <person name="Sitrit Y."/>
            <person name="Stielow J.B."/>
            <person name="Szollosi G."/>
            <person name="Zifcakova L."/>
            <person name="Stursova M."/>
            <person name="Spatafora J.W."/>
            <person name="Tedersoo L."/>
            <person name="Vaario L.M."/>
            <person name="Yamada A."/>
            <person name="Yan M."/>
            <person name="Wang P."/>
            <person name="Xu J."/>
            <person name="Bruns T."/>
            <person name="Baldrian P."/>
            <person name="Vilgalys R."/>
            <person name="Dunand C."/>
            <person name="Henrissat B."/>
            <person name="Grigoriev I.V."/>
            <person name="Hibbett D."/>
            <person name="Nagy L.G."/>
            <person name="Martin F.M."/>
        </authorList>
    </citation>
    <scope>NUCLEOTIDE SEQUENCE</scope>
    <source>
        <strain evidence="2">UP504</strain>
    </source>
</reference>
<organism evidence="2 3">
    <name type="scientific">Hydnum rufescens UP504</name>
    <dbReference type="NCBI Taxonomy" id="1448309"/>
    <lineage>
        <taxon>Eukaryota</taxon>
        <taxon>Fungi</taxon>
        <taxon>Dikarya</taxon>
        <taxon>Basidiomycota</taxon>
        <taxon>Agaricomycotina</taxon>
        <taxon>Agaricomycetes</taxon>
        <taxon>Cantharellales</taxon>
        <taxon>Hydnaceae</taxon>
        <taxon>Hydnum</taxon>
    </lineage>
</organism>